<dbReference type="Proteomes" id="UP000324222">
    <property type="component" value="Unassembled WGS sequence"/>
</dbReference>
<dbReference type="AlphaFoldDB" id="A0A5B7G5F6"/>
<accession>A0A5B7G5F6</accession>
<organism evidence="1 2">
    <name type="scientific">Portunus trituberculatus</name>
    <name type="common">Swimming crab</name>
    <name type="synonym">Neptunus trituberculatus</name>
    <dbReference type="NCBI Taxonomy" id="210409"/>
    <lineage>
        <taxon>Eukaryota</taxon>
        <taxon>Metazoa</taxon>
        <taxon>Ecdysozoa</taxon>
        <taxon>Arthropoda</taxon>
        <taxon>Crustacea</taxon>
        <taxon>Multicrustacea</taxon>
        <taxon>Malacostraca</taxon>
        <taxon>Eumalacostraca</taxon>
        <taxon>Eucarida</taxon>
        <taxon>Decapoda</taxon>
        <taxon>Pleocyemata</taxon>
        <taxon>Brachyura</taxon>
        <taxon>Eubrachyura</taxon>
        <taxon>Portunoidea</taxon>
        <taxon>Portunidae</taxon>
        <taxon>Portuninae</taxon>
        <taxon>Portunus</taxon>
    </lineage>
</organism>
<reference evidence="1 2" key="1">
    <citation type="submission" date="2019-05" db="EMBL/GenBank/DDBJ databases">
        <title>Another draft genome of Portunus trituberculatus and its Hox gene families provides insights of decapod evolution.</title>
        <authorList>
            <person name="Jeong J.-H."/>
            <person name="Song I."/>
            <person name="Kim S."/>
            <person name="Choi T."/>
            <person name="Kim D."/>
            <person name="Ryu S."/>
            <person name="Kim W."/>
        </authorList>
    </citation>
    <scope>NUCLEOTIDE SEQUENCE [LARGE SCALE GENOMIC DNA]</scope>
    <source>
        <tissue evidence="1">Muscle</tissue>
    </source>
</reference>
<proteinExistence type="predicted"/>
<comment type="caution">
    <text evidence="1">The sequence shown here is derived from an EMBL/GenBank/DDBJ whole genome shotgun (WGS) entry which is preliminary data.</text>
</comment>
<protein>
    <submittedName>
        <fullName evidence="1">Uncharacterized protein</fullName>
    </submittedName>
</protein>
<dbReference type="EMBL" id="VSRR010011081">
    <property type="protein sequence ID" value="MPC52696.1"/>
    <property type="molecule type" value="Genomic_DNA"/>
</dbReference>
<keyword evidence="2" id="KW-1185">Reference proteome</keyword>
<name>A0A5B7G5F6_PORTR</name>
<evidence type="ECO:0000313" key="2">
    <source>
        <dbReference type="Proteomes" id="UP000324222"/>
    </source>
</evidence>
<evidence type="ECO:0000313" key="1">
    <source>
        <dbReference type="EMBL" id="MPC52696.1"/>
    </source>
</evidence>
<gene>
    <name evidence="1" type="ORF">E2C01_046572</name>
</gene>
<sequence>MTKANRRAHQTLRVDLFYFVYLFFERKDWPRATKNIKRRKTLSCQSPYRADRISQKIGTKFDFQYWNVFLP</sequence>